<comment type="caution">
    <text evidence="1">The sequence shown here is derived from an EMBL/GenBank/DDBJ whole genome shotgun (WGS) entry which is preliminary data.</text>
</comment>
<protein>
    <submittedName>
        <fullName evidence="1">Uncharacterized protein</fullName>
    </submittedName>
</protein>
<dbReference type="Proteomes" id="UP000276953">
    <property type="component" value="Unassembled WGS sequence"/>
</dbReference>
<dbReference type="EMBL" id="RYFC01000001">
    <property type="protein sequence ID" value="RTZ49453.1"/>
    <property type="molecule type" value="Genomic_DNA"/>
</dbReference>
<name>A0A432DYV4_9FLAO</name>
<accession>A0A432DYV4</accession>
<evidence type="ECO:0000313" key="1">
    <source>
        <dbReference type="EMBL" id="RTZ49453.1"/>
    </source>
</evidence>
<gene>
    <name evidence="1" type="ORF">EJ377_02050</name>
</gene>
<proteinExistence type="predicted"/>
<sequence length="91" mass="10713">MGSFEQIEFGGLNKEYFYETIRNENFIKNYGCLLTIDFSTEQSLIITFLKAFFKEFPNVLLFNESGEALNNPYIYSKIIWIISLEKMVMTL</sequence>
<evidence type="ECO:0000313" key="2">
    <source>
        <dbReference type="Proteomes" id="UP000276953"/>
    </source>
</evidence>
<reference evidence="1 2" key="1">
    <citation type="submission" date="2018-12" db="EMBL/GenBank/DDBJ databases">
        <title>Draft Genome Sequence of Chryseobacterium arthrosphaerae strain ED882-96 Isolated from the Blood of a Patient with Liver Cirrhosis in Taiwan.</title>
        <authorList>
            <person name="Lin J.-N."/>
            <person name="Lai C.-H."/>
            <person name="Yang C.-H."/>
            <person name="Huang Y.-H."/>
        </authorList>
    </citation>
    <scope>NUCLEOTIDE SEQUENCE [LARGE SCALE GENOMIC DNA]</scope>
    <source>
        <strain evidence="1 2">ED882-96</strain>
    </source>
</reference>
<organism evidence="1 2">
    <name type="scientific">Chryseobacterium arthrosphaerae</name>
    <dbReference type="NCBI Taxonomy" id="651561"/>
    <lineage>
        <taxon>Bacteria</taxon>
        <taxon>Pseudomonadati</taxon>
        <taxon>Bacteroidota</taxon>
        <taxon>Flavobacteriia</taxon>
        <taxon>Flavobacteriales</taxon>
        <taxon>Weeksellaceae</taxon>
        <taxon>Chryseobacterium group</taxon>
        <taxon>Chryseobacterium</taxon>
    </lineage>
</organism>
<dbReference type="AlphaFoldDB" id="A0A432DYV4"/>